<evidence type="ECO:0000256" key="11">
    <source>
        <dbReference type="ARBA" id="ARBA00032707"/>
    </source>
</evidence>
<comment type="caution">
    <text evidence="15">The sequence shown here is derived from an EMBL/GenBank/DDBJ whole genome shotgun (WGS) entry which is preliminary data.</text>
</comment>
<accession>A0A1S1X727</accession>
<dbReference type="Pfam" id="PF02673">
    <property type="entry name" value="BacA"/>
    <property type="match status" value="1"/>
</dbReference>
<keyword evidence="14" id="KW-0961">Cell wall biogenesis/degradation</keyword>
<dbReference type="AlphaFoldDB" id="A0A1S1X727"/>
<evidence type="ECO:0000313" key="15">
    <source>
        <dbReference type="EMBL" id="PRP71565.1"/>
    </source>
</evidence>
<dbReference type="GO" id="GO:0046677">
    <property type="term" value="P:response to antibiotic"/>
    <property type="evidence" value="ECO:0007669"/>
    <property type="project" value="UniProtKB-UniRule"/>
</dbReference>
<keyword evidence="14" id="KW-0573">Peptidoglycan synthesis</keyword>
<evidence type="ECO:0000313" key="16">
    <source>
        <dbReference type="Proteomes" id="UP000239469"/>
    </source>
</evidence>
<comment type="similarity">
    <text evidence="2 14">Belongs to the UppP family.</text>
</comment>
<keyword evidence="14" id="KW-0133">Cell shape</keyword>
<feature type="transmembrane region" description="Helical" evidence="14">
    <location>
        <begin position="218"/>
        <end position="239"/>
    </location>
</feature>
<dbReference type="GO" id="GO:0005886">
    <property type="term" value="C:plasma membrane"/>
    <property type="evidence" value="ECO:0007669"/>
    <property type="project" value="UniProtKB-SubCell"/>
</dbReference>
<dbReference type="PANTHER" id="PTHR30622">
    <property type="entry name" value="UNDECAPRENYL-DIPHOSPHATASE"/>
    <property type="match status" value="1"/>
</dbReference>
<dbReference type="GO" id="GO:0009252">
    <property type="term" value="P:peptidoglycan biosynthetic process"/>
    <property type="evidence" value="ECO:0007669"/>
    <property type="project" value="UniProtKB-KW"/>
</dbReference>
<evidence type="ECO:0000256" key="12">
    <source>
        <dbReference type="ARBA" id="ARBA00032932"/>
    </source>
</evidence>
<dbReference type="GO" id="GO:0008360">
    <property type="term" value="P:regulation of cell shape"/>
    <property type="evidence" value="ECO:0007669"/>
    <property type="project" value="UniProtKB-KW"/>
</dbReference>
<reference evidence="15 16" key="1">
    <citation type="submission" date="2017-01" db="EMBL/GenBank/DDBJ databases">
        <title>New insights into the genetic diversity of Chromobacterium isolated from tropical freshwater lake.</title>
        <authorList>
            <person name="Santos A.B."/>
            <person name="Nascimento A.M."/>
            <person name="Da Silva P.C."/>
        </authorList>
    </citation>
    <scope>NUCLEOTIDE SEQUENCE [LARGE SCALE GENOMIC DNA]</scope>
    <source>
        <strain evidence="15 16">56AF</strain>
    </source>
</reference>
<evidence type="ECO:0000256" key="3">
    <source>
        <dbReference type="ARBA" id="ARBA00012374"/>
    </source>
</evidence>
<feature type="transmembrane region" description="Helical" evidence="14">
    <location>
        <begin position="251"/>
        <end position="274"/>
    </location>
</feature>
<feature type="transmembrane region" description="Helical" evidence="14">
    <location>
        <begin position="47"/>
        <end position="64"/>
    </location>
</feature>
<dbReference type="GO" id="GO:0050380">
    <property type="term" value="F:undecaprenyl-diphosphatase activity"/>
    <property type="evidence" value="ECO:0007669"/>
    <property type="project" value="UniProtKB-UniRule"/>
</dbReference>
<feature type="transmembrane region" description="Helical" evidence="14">
    <location>
        <begin position="109"/>
        <end position="130"/>
    </location>
</feature>
<feature type="transmembrane region" description="Helical" evidence="14">
    <location>
        <begin position="84"/>
        <end position="103"/>
    </location>
</feature>
<evidence type="ECO:0000256" key="13">
    <source>
        <dbReference type="ARBA" id="ARBA00047594"/>
    </source>
</evidence>
<dbReference type="NCBIfam" id="NF001389">
    <property type="entry name" value="PRK00281.1-2"/>
    <property type="match status" value="1"/>
</dbReference>
<evidence type="ECO:0000256" key="10">
    <source>
        <dbReference type="ARBA" id="ARBA00023251"/>
    </source>
</evidence>
<evidence type="ECO:0000256" key="5">
    <source>
        <dbReference type="ARBA" id="ARBA00022475"/>
    </source>
</evidence>
<keyword evidence="7 14" id="KW-0378">Hydrolase</keyword>
<keyword evidence="9 14" id="KW-0472">Membrane</keyword>
<evidence type="ECO:0000256" key="4">
    <source>
        <dbReference type="ARBA" id="ARBA00021581"/>
    </source>
</evidence>
<protein>
    <recommendedName>
        <fullName evidence="4 14">Undecaprenyl-diphosphatase</fullName>
        <ecNumber evidence="3 14">3.6.1.27</ecNumber>
    </recommendedName>
    <alternativeName>
        <fullName evidence="12 14">Bacitracin resistance protein</fullName>
    </alternativeName>
    <alternativeName>
        <fullName evidence="11 14">Undecaprenyl pyrophosphate phosphatase</fullName>
    </alternativeName>
</protein>
<comment type="function">
    <text evidence="14">Catalyzes the dephosphorylation of undecaprenyl diphosphate (UPP). Confers resistance to bacitracin.</text>
</comment>
<dbReference type="HAMAP" id="MF_01006">
    <property type="entry name" value="Undec_diphosphatase"/>
    <property type="match status" value="1"/>
</dbReference>
<organism evidence="15 16">
    <name type="scientific">Chromobacterium amazonense</name>
    <dbReference type="NCBI Taxonomy" id="1382803"/>
    <lineage>
        <taxon>Bacteria</taxon>
        <taxon>Pseudomonadati</taxon>
        <taxon>Pseudomonadota</taxon>
        <taxon>Betaproteobacteria</taxon>
        <taxon>Neisseriales</taxon>
        <taxon>Chromobacteriaceae</taxon>
        <taxon>Chromobacterium</taxon>
    </lineage>
</organism>
<keyword evidence="8 14" id="KW-1133">Transmembrane helix</keyword>
<evidence type="ECO:0000256" key="1">
    <source>
        <dbReference type="ARBA" id="ARBA00004651"/>
    </source>
</evidence>
<keyword evidence="6 14" id="KW-0812">Transmembrane</keyword>
<proteinExistence type="inferred from homology"/>
<dbReference type="NCBIfam" id="TIGR00753">
    <property type="entry name" value="undec_PP_bacA"/>
    <property type="match status" value="1"/>
</dbReference>
<evidence type="ECO:0000256" key="7">
    <source>
        <dbReference type="ARBA" id="ARBA00022801"/>
    </source>
</evidence>
<evidence type="ECO:0000256" key="14">
    <source>
        <dbReference type="HAMAP-Rule" id="MF_01006"/>
    </source>
</evidence>
<dbReference type="GO" id="GO:0071555">
    <property type="term" value="P:cell wall organization"/>
    <property type="evidence" value="ECO:0007669"/>
    <property type="project" value="UniProtKB-KW"/>
</dbReference>
<gene>
    <name evidence="14" type="primary">uppP</name>
    <name evidence="15" type="ORF">BUE93_06130</name>
</gene>
<sequence>MDPILLFHSLIMGLVEGITEFLPISSTGHLILTGDLLGFLDKEKRDVYEIFIQLGAMLAVVWEYRRKIGHTVAGAVRPGGERNLLLGIVIAFIPAAIAGLLFSKQIKAVLFNPVCVAIAFIVGGLIILWAEKREHKVTVATVDDLSLKDAVKVGLCQCLALIPGTSRSGATIIGGLFLGLSRKAATEFSFFLGIPTLGAASLYSLIKHREALSADDIGVFAVGFAASFVFAFLAIRALLRFISTHSFAVFAWYRIVFGLIVLASWQTGLVNWSAG</sequence>
<comment type="miscellaneous">
    <text evidence="14">Bacitracin is thought to be involved in the inhibition of peptidoglycan synthesis by sequestering undecaprenyl diphosphate, thereby reducing the pool of lipid carrier available.</text>
</comment>
<keyword evidence="10 14" id="KW-0046">Antibiotic resistance</keyword>
<dbReference type="EC" id="3.6.1.27" evidence="3 14"/>
<dbReference type="NCBIfam" id="NF001390">
    <property type="entry name" value="PRK00281.1-4"/>
    <property type="match status" value="1"/>
</dbReference>
<name>A0A1S1X727_9NEIS</name>
<dbReference type="PANTHER" id="PTHR30622:SF3">
    <property type="entry name" value="UNDECAPRENYL-DIPHOSPHATASE"/>
    <property type="match status" value="1"/>
</dbReference>
<comment type="catalytic activity">
    <reaction evidence="13 14">
        <text>di-trans,octa-cis-undecaprenyl diphosphate + H2O = di-trans,octa-cis-undecaprenyl phosphate + phosphate + H(+)</text>
        <dbReference type="Rhea" id="RHEA:28094"/>
        <dbReference type="ChEBI" id="CHEBI:15377"/>
        <dbReference type="ChEBI" id="CHEBI:15378"/>
        <dbReference type="ChEBI" id="CHEBI:43474"/>
        <dbReference type="ChEBI" id="CHEBI:58405"/>
        <dbReference type="ChEBI" id="CHEBI:60392"/>
        <dbReference type="EC" id="3.6.1.27"/>
    </reaction>
</comment>
<dbReference type="EMBL" id="MTBD01000010">
    <property type="protein sequence ID" value="PRP71565.1"/>
    <property type="molecule type" value="Genomic_DNA"/>
</dbReference>
<comment type="subcellular location">
    <subcellularLocation>
        <location evidence="1 14">Cell membrane</location>
        <topology evidence="1 14">Multi-pass membrane protein</topology>
    </subcellularLocation>
</comment>
<keyword evidence="5 14" id="KW-1003">Cell membrane</keyword>
<evidence type="ECO:0000256" key="2">
    <source>
        <dbReference type="ARBA" id="ARBA00010621"/>
    </source>
</evidence>
<dbReference type="Proteomes" id="UP000239469">
    <property type="component" value="Unassembled WGS sequence"/>
</dbReference>
<evidence type="ECO:0000256" key="8">
    <source>
        <dbReference type="ARBA" id="ARBA00022989"/>
    </source>
</evidence>
<evidence type="ECO:0000256" key="9">
    <source>
        <dbReference type="ARBA" id="ARBA00023136"/>
    </source>
</evidence>
<dbReference type="InterPro" id="IPR003824">
    <property type="entry name" value="UppP"/>
</dbReference>
<feature type="transmembrane region" description="Helical" evidence="14">
    <location>
        <begin position="188"/>
        <end position="206"/>
    </location>
</feature>
<dbReference type="RefSeq" id="WP_071110282.1">
    <property type="nucleotide sequence ID" value="NZ_CAWMOE010000031.1"/>
</dbReference>
<evidence type="ECO:0000256" key="6">
    <source>
        <dbReference type="ARBA" id="ARBA00022692"/>
    </source>
</evidence>
<dbReference type="OrthoDB" id="9808289at2"/>